<keyword evidence="3" id="KW-1185">Reference proteome</keyword>
<proteinExistence type="predicted"/>
<sequence length="122" mass="12969">MRTLNLILAVLLLLSLHVQLYKASRILPEELNKDLSLQSLQRGPVPPSAASGCTNIPGKNGPNCPQVNEMHYAGNGLPSDAAFPRLTVHCFGGSAMLDQITVALSICAISSEYRPVSLSSVV</sequence>
<protein>
    <submittedName>
        <fullName evidence="2">Uncharacterized protein</fullName>
    </submittedName>
</protein>
<comment type="caution">
    <text evidence="2">The sequence shown here is derived from an EMBL/GenBank/DDBJ whole genome shotgun (WGS) entry which is preliminary data.</text>
</comment>
<dbReference type="Proteomes" id="UP000886885">
    <property type="component" value="Chromosome 10D"/>
</dbReference>
<dbReference type="PANTHER" id="PTHR33592">
    <property type="entry name" value="TRANSMEMBRANE PROTEIN"/>
    <property type="match status" value="1"/>
</dbReference>
<accession>A0A8X7YXA3</accession>
<evidence type="ECO:0000313" key="3">
    <source>
        <dbReference type="Proteomes" id="UP000886885"/>
    </source>
</evidence>
<name>A0A8X7YXA3_POPTO</name>
<dbReference type="AlphaFoldDB" id="A0A8X7YXA3"/>
<organism evidence="2 3">
    <name type="scientific">Populus tomentosa</name>
    <name type="common">Chinese white poplar</name>
    <dbReference type="NCBI Taxonomy" id="118781"/>
    <lineage>
        <taxon>Eukaryota</taxon>
        <taxon>Viridiplantae</taxon>
        <taxon>Streptophyta</taxon>
        <taxon>Embryophyta</taxon>
        <taxon>Tracheophyta</taxon>
        <taxon>Spermatophyta</taxon>
        <taxon>Magnoliopsida</taxon>
        <taxon>eudicotyledons</taxon>
        <taxon>Gunneridae</taxon>
        <taxon>Pentapetalae</taxon>
        <taxon>rosids</taxon>
        <taxon>fabids</taxon>
        <taxon>Malpighiales</taxon>
        <taxon>Salicaceae</taxon>
        <taxon>Saliceae</taxon>
        <taxon>Populus</taxon>
    </lineage>
</organism>
<dbReference type="EMBL" id="JAAWWB010000020">
    <property type="protein sequence ID" value="KAG6757377.1"/>
    <property type="molecule type" value="Genomic_DNA"/>
</dbReference>
<reference evidence="2" key="1">
    <citation type="journal article" date="2020" name="bioRxiv">
        <title>Hybrid origin of Populus tomentosa Carr. identified through genome sequencing and phylogenomic analysis.</title>
        <authorList>
            <person name="An X."/>
            <person name="Gao K."/>
            <person name="Chen Z."/>
            <person name="Li J."/>
            <person name="Yang X."/>
            <person name="Yang X."/>
            <person name="Zhou J."/>
            <person name="Guo T."/>
            <person name="Zhao T."/>
            <person name="Huang S."/>
            <person name="Miao D."/>
            <person name="Khan W.U."/>
            <person name="Rao P."/>
            <person name="Ye M."/>
            <person name="Lei B."/>
            <person name="Liao W."/>
            <person name="Wang J."/>
            <person name="Ji L."/>
            <person name="Li Y."/>
            <person name="Guo B."/>
            <person name="Mustafa N.S."/>
            <person name="Li S."/>
            <person name="Yun Q."/>
            <person name="Keller S.R."/>
            <person name="Mao J."/>
            <person name="Zhang R."/>
            <person name="Strauss S.H."/>
        </authorList>
    </citation>
    <scope>NUCLEOTIDE SEQUENCE</scope>
    <source>
        <strain evidence="2">GM15</strain>
        <tissue evidence="2">Leaf</tissue>
    </source>
</reference>
<evidence type="ECO:0000313" key="2">
    <source>
        <dbReference type="EMBL" id="KAG6757377.1"/>
    </source>
</evidence>
<feature type="chain" id="PRO_5036478801" evidence="1">
    <location>
        <begin position="24"/>
        <end position="122"/>
    </location>
</feature>
<keyword evidence="1" id="KW-0732">Signal</keyword>
<gene>
    <name evidence="2" type="ORF">POTOM_037685</name>
</gene>
<feature type="signal peptide" evidence="1">
    <location>
        <begin position="1"/>
        <end position="23"/>
    </location>
</feature>
<evidence type="ECO:0000256" key="1">
    <source>
        <dbReference type="SAM" id="SignalP"/>
    </source>
</evidence>
<dbReference type="PANTHER" id="PTHR33592:SF5">
    <property type="entry name" value="TRANSMEMBRANE PROTEIN"/>
    <property type="match status" value="1"/>
</dbReference>
<dbReference type="OrthoDB" id="847682at2759"/>